<evidence type="ECO:0000313" key="7">
    <source>
        <dbReference type="EMBL" id="QKE27739.1"/>
    </source>
</evidence>
<evidence type="ECO:0000313" key="8">
    <source>
        <dbReference type="Proteomes" id="UP000503483"/>
    </source>
</evidence>
<keyword evidence="5 6" id="KW-0472">Membrane</keyword>
<dbReference type="Proteomes" id="UP000503483">
    <property type="component" value="Chromosome"/>
</dbReference>
<name>A0A6M8EII0_9BACT</name>
<feature type="transmembrane region" description="Helical" evidence="6">
    <location>
        <begin position="6"/>
        <end position="28"/>
    </location>
</feature>
<keyword evidence="8" id="KW-1185">Reference proteome</keyword>
<evidence type="ECO:0000256" key="1">
    <source>
        <dbReference type="ARBA" id="ARBA00004651"/>
    </source>
</evidence>
<feature type="transmembrane region" description="Helical" evidence="6">
    <location>
        <begin position="185"/>
        <end position="202"/>
    </location>
</feature>
<dbReference type="AlphaFoldDB" id="A0A6M8EII0"/>
<evidence type="ECO:0000256" key="4">
    <source>
        <dbReference type="ARBA" id="ARBA00022989"/>
    </source>
</evidence>
<gene>
    <name evidence="7" type="ORF">AACT_0531</name>
</gene>
<dbReference type="EMBL" id="CP042652">
    <property type="protein sequence ID" value="QKE27739.1"/>
    <property type="molecule type" value="Genomic_DNA"/>
</dbReference>
<organism evidence="7 8">
    <name type="scientific">Arcobacter acticola</name>
    <dbReference type="NCBI Taxonomy" id="1849015"/>
    <lineage>
        <taxon>Bacteria</taxon>
        <taxon>Pseudomonadati</taxon>
        <taxon>Campylobacterota</taxon>
        <taxon>Epsilonproteobacteria</taxon>
        <taxon>Campylobacterales</taxon>
        <taxon>Arcobacteraceae</taxon>
        <taxon>Arcobacter</taxon>
    </lineage>
</organism>
<proteinExistence type="predicted"/>
<dbReference type="Pfam" id="PF01810">
    <property type="entry name" value="LysE"/>
    <property type="match status" value="1"/>
</dbReference>
<feature type="transmembrane region" description="Helical" evidence="6">
    <location>
        <begin position="71"/>
        <end position="91"/>
    </location>
</feature>
<dbReference type="PANTHER" id="PTHR30086:SF20">
    <property type="entry name" value="ARGININE EXPORTER PROTEIN ARGO-RELATED"/>
    <property type="match status" value="1"/>
</dbReference>
<dbReference type="RefSeq" id="WP_172124744.1">
    <property type="nucleotide sequence ID" value="NZ_CP042652.1"/>
</dbReference>
<evidence type="ECO:0000256" key="6">
    <source>
        <dbReference type="SAM" id="Phobius"/>
    </source>
</evidence>
<dbReference type="GO" id="GO:0015171">
    <property type="term" value="F:amino acid transmembrane transporter activity"/>
    <property type="evidence" value="ECO:0007669"/>
    <property type="project" value="TreeGrafter"/>
</dbReference>
<protein>
    <submittedName>
        <fullName evidence="7">Transporter, LysE family</fullName>
    </submittedName>
</protein>
<feature type="transmembrane region" description="Helical" evidence="6">
    <location>
        <begin position="144"/>
        <end position="165"/>
    </location>
</feature>
<comment type="subcellular location">
    <subcellularLocation>
        <location evidence="1">Cell membrane</location>
        <topology evidence="1">Multi-pass membrane protein</topology>
    </subcellularLocation>
</comment>
<keyword evidence="3 6" id="KW-0812">Transmembrane</keyword>
<evidence type="ECO:0000256" key="2">
    <source>
        <dbReference type="ARBA" id="ARBA00022475"/>
    </source>
</evidence>
<feature type="transmembrane region" description="Helical" evidence="6">
    <location>
        <begin position="40"/>
        <end position="65"/>
    </location>
</feature>
<sequence>MSLLNIFAFSLAMFLLAITPGPGVFATISRALSSGFLNASFVLIGIVIGDIIFLLLAIFGLSAIASILGDFFILVKYLGGIYLLFLGYKILTSKEQETNLKGIYELSWKKNFLTGLIITLSNPKVILFYLGFLPTFINLQTLTAIDIFIISTVVTIVLGGVMLAYAYSASSAKNLFKSKSSKRKMNIAAGSVMISAGAVLIIKA</sequence>
<dbReference type="KEGG" id="paco:AACT_0531"/>
<reference evidence="7 8" key="1">
    <citation type="submission" date="2019-08" db="EMBL/GenBank/DDBJ databases">
        <title>Complete genome sequence of Arcobacter acticola.</title>
        <authorList>
            <person name="Miller W."/>
        </authorList>
    </citation>
    <scope>NUCLEOTIDE SEQUENCE [LARGE SCALE GENOMIC DNA]</scope>
    <source>
        <strain evidence="7 8">KCTC 52212</strain>
    </source>
</reference>
<evidence type="ECO:0000256" key="5">
    <source>
        <dbReference type="ARBA" id="ARBA00023136"/>
    </source>
</evidence>
<accession>A0A6M8EII0</accession>
<evidence type="ECO:0000256" key="3">
    <source>
        <dbReference type="ARBA" id="ARBA00022692"/>
    </source>
</evidence>
<dbReference type="PANTHER" id="PTHR30086">
    <property type="entry name" value="ARGININE EXPORTER PROTEIN ARGO"/>
    <property type="match status" value="1"/>
</dbReference>
<keyword evidence="2" id="KW-1003">Cell membrane</keyword>
<dbReference type="InterPro" id="IPR001123">
    <property type="entry name" value="LeuE-type"/>
</dbReference>
<feature type="transmembrane region" description="Helical" evidence="6">
    <location>
        <begin position="112"/>
        <end position="132"/>
    </location>
</feature>
<dbReference type="GO" id="GO:0005886">
    <property type="term" value="C:plasma membrane"/>
    <property type="evidence" value="ECO:0007669"/>
    <property type="project" value="UniProtKB-SubCell"/>
</dbReference>
<keyword evidence="4 6" id="KW-1133">Transmembrane helix</keyword>